<evidence type="ECO:0008006" key="3">
    <source>
        <dbReference type="Google" id="ProtNLM"/>
    </source>
</evidence>
<proteinExistence type="predicted"/>
<name>A0AB34K510_PRYPA</name>
<keyword evidence="2" id="KW-1185">Reference proteome</keyword>
<evidence type="ECO:0000313" key="2">
    <source>
        <dbReference type="Proteomes" id="UP001515480"/>
    </source>
</evidence>
<dbReference type="Gene3D" id="3.40.50.300">
    <property type="entry name" value="P-loop containing nucleotide triphosphate hydrolases"/>
    <property type="match status" value="2"/>
</dbReference>
<dbReference type="EMBL" id="JBGBPQ010000002">
    <property type="protein sequence ID" value="KAL1528242.1"/>
    <property type="molecule type" value="Genomic_DNA"/>
</dbReference>
<gene>
    <name evidence="1" type="ORF">AB1Y20_009600</name>
</gene>
<reference evidence="1 2" key="1">
    <citation type="journal article" date="2024" name="Science">
        <title>Giant polyketide synthase enzymes in the biosynthesis of giant marine polyether toxins.</title>
        <authorList>
            <person name="Fallon T.R."/>
            <person name="Shende V.V."/>
            <person name="Wierzbicki I.H."/>
            <person name="Pendleton A.L."/>
            <person name="Watervoot N.F."/>
            <person name="Auber R.P."/>
            <person name="Gonzalez D.J."/>
            <person name="Wisecaver J.H."/>
            <person name="Moore B.S."/>
        </authorList>
    </citation>
    <scope>NUCLEOTIDE SEQUENCE [LARGE SCALE GENOMIC DNA]</scope>
    <source>
        <strain evidence="1 2">12B1</strain>
    </source>
</reference>
<dbReference type="Proteomes" id="UP001515480">
    <property type="component" value="Unassembled WGS sequence"/>
</dbReference>
<dbReference type="SUPFAM" id="SSF52540">
    <property type="entry name" value="P-loop containing nucleoside triphosphate hydrolases"/>
    <property type="match status" value="2"/>
</dbReference>
<dbReference type="InterPro" id="IPR027417">
    <property type="entry name" value="P-loop_NTPase"/>
</dbReference>
<dbReference type="AlphaFoldDB" id="A0AB34K510"/>
<accession>A0AB34K510</accession>
<organism evidence="1 2">
    <name type="scientific">Prymnesium parvum</name>
    <name type="common">Toxic golden alga</name>
    <dbReference type="NCBI Taxonomy" id="97485"/>
    <lineage>
        <taxon>Eukaryota</taxon>
        <taxon>Haptista</taxon>
        <taxon>Haptophyta</taxon>
        <taxon>Prymnesiophyceae</taxon>
        <taxon>Prymnesiales</taxon>
        <taxon>Prymnesiaceae</taxon>
        <taxon>Prymnesium</taxon>
    </lineage>
</organism>
<sequence>MALVALPARYQRFLGCLAYSALMLAAWWLRAAERAPAPPLPLPPRDDDASTSAAALANRTRCPLSPPLPPLSLRWLPAGRPGRVTPFLLLHEPHVGEGWLLRLLRARGAALHVPSDRGKVREAARGWLAALRATPANGSLAARAVGLALTPNALRILNHGIGRAAGGQPAPPRLLLLSRRNRLKHALSRLPRPNGTAAAPRRVPLEQLDAQLRRGERSFGEWRCTAAQLAAAAGGEVLALDYEDLLYHTQRSLARLAAFLGLPASHEPAYATKRTPNSLCVAVANYREVCEAMRGTPWEADLGPHAADCSCDADVAARGGVRLVLAGSHHKTGTLLLERVLQLYAAEVRTPFEKPAFQSCISLQRREAGVCFDEHLSAPKLQQWWSAPSGAAASFGSPLLHIVREPAEVCVSSYQYHLTSTELWLQQPRPGTAGVPYQLYLRRKDRRAGLLFECRRSIRDQIAQQAEAYELTHRDPRVLTVRMEETEADFDGTMASIFTFLFTAAWRSPSPPPPEHGAELNRSLGSTVRRLVALAGRYDVNRHREQLDDGHLSATQRKRELRGILLNESKIARELMRYRTRTGYDAEYSAHCSRYGFKHHVELRQDGVPVRRRQRRRRAML</sequence>
<evidence type="ECO:0000313" key="1">
    <source>
        <dbReference type="EMBL" id="KAL1528242.1"/>
    </source>
</evidence>
<comment type="caution">
    <text evidence="1">The sequence shown here is derived from an EMBL/GenBank/DDBJ whole genome shotgun (WGS) entry which is preliminary data.</text>
</comment>
<protein>
    <recommendedName>
        <fullName evidence="3">Protein-tyrosine sulfotransferase</fullName>
    </recommendedName>
</protein>